<dbReference type="RefSeq" id="WP_123197936.1">
    <property type="nucleotide sequence ID" value="NZ_QICB01000002.1"/>
</dbReference>
<accession>A0A3N0AI31</accession>
<comment type="caution">
    <text evidence="1">The sequence shown here is derived from an EMBL/GenBank/DDBJ whole genome shotgun (WGS) entry which is preliminary data.</text>
</comment>
<proteinExistence type="predicted"/>
<organism evidence="1 2">
    <name type="scientific">Slackia faecicanis</name>
    <dbReference type="NCBI Taxonomy" id="255723"/>
    <lineage>
        <taxon>Bacteria</taxon>
        <taxon>Bacillati</taxon>
        <taxon>Actinomycetota</taxon>
        <taxon>Coriobacteriia</taxon>
        <taxon>Eggerthellales</taxon>
        <taxon>Eggerthellaceae</taxon>
        <taxon>Slackia</taxon>
    </lineage>
</organism>
<gene>
    <name evidence="1" type="ORF">DMP07_04465</name>
</gene>
<dbReference type="AlphaFoldDB" id="A0A3N0AI31"/>
<name>A0A3N0AI31_9ACTN</name>
<sequence>MTTRGLAPLTDRTPACRHCGGSDALRQVAFGDLDVTLCGRCAHAAEVGRLEYRLRRDIRRRVTSPVNQWNAYGAGVVECSVDGGPWTRGRP</sequence>
<protein>
    <submittedName>
        <fullName evidence="1">Uncharacterized protein</fullName>
    </submittedName>
</protein>
<dbReference type="Proteomes" id="UP000267368">
    <property type="component" value="Unassembled WGS sequence"/>
</dbReference>
<keyword evidence="2" id="KW-1185">Reference proteome</keyword>
<reference evidence="2" key="1">
    <citation type="submission" date="2018-05" db="EMBL/GenBank/DDBJ databases">
        <title>Genome Sequencing of selected type strains of the family Eggerthellaceae.</title>
        <authorList>
            <person name="Danylec N."/>
            <person name="Stoll D.A."/>
            <person name="Doetsch A."/>
            <person name="Huch M."/>
        </authorList>
    </citation>
    <scope>NUCLEOTIDE SEQUENCE [LARGE SCALE GENOMIC DNA]</scope>
    <source>
        <strain evidence="2">DSM 17537</strain>
    </source>
</reference>
<evidence type="ECO:0000313" key="1">
    <source>
        <dbReference type="EMBL" id="RNL20837.1"/>
    </source>
</evidence>
<evidence type="ECO:0000313" key="2">
    <source>
        <dbReference type="Proteomes" id="UP000267368"/>
    </source>
</evidence>
<dbReference type="EMBL" id="QICB01000002">
    <property type="protein sequence ID" value="RNL20837.1"/>
    <property type="molecule type" value="Genomic_DNA"/>
</dbReference>